<evidence type="ECO:0000256" key="1">
    <source>
        <dbReference type="SAM" id="Phobius"/>
    </source>
</evidence>
<keyword evidence="1" id="KW-1133">Transmembrane helix</keyword>
<dbReference type="EMBL" id="AP026801">
    <property type="protein sequence ID" value="BDR57158.1"/>
    <property type="molecule type" value="Genomic_DNA"/>
</dbReference>
<name>A0AAU9DPZ4_9LACO</name>
<gene>
    <name evidence="2" type="ORF">KIMC2_17200</name>
</gene>
<feature type="transmembrane region" description="Helical" evidence="1">
    <location>
        <begin position="7"/>
        <end position="25"/>
    </location>
</feature>
<dbReference type="KEGG" id="xak:KIMC2_17200"/>
<evidence type="ECO:0000313" key="2">
    <source>
        <dbReference type="EMBL" id="BDR57158.1"/>
    </source>
</evidence>
<proteinExistence type="predicted"/>
<keyword evidence="1" id="KW-0812">Transmembrane</keyword>
<accession>A0AAU9DPZ4</accession>
<keyword evidence="3" id="KW-1185">Reference proteome</keyword>
<reference evidence="2 3" key="1">
    <citation type="journal article" date="2023" name="Microbiol. Spectr.">
        <title>Symbiosis of Carpenter Bees with Uncharacterized Lactic Acid Bacteria Showing NAD Auxotrophy.</title>
        <authorList>
            <person name="Kawasaki S."/>
            <person name="Ozawa K."/>
            <person name="Mori T."/>
            <person name="Yamamoto A."/>
            <person name="Ito M."/>
            <person name="Ohkuma M."/>
            <person name="Sakamoto M."/>
            <person name="Matsutani M."/>
        </authorList>
    </citation>
    <scope>NUCLEOTIDE SEQUENCE [LARGE SCALE GENOMIC DNA]</scope>
    <source>
        <strain evidence="2 3">KimC2</strain>
    </source>
</reference>
<organism evidence="2 3">
    <name type="scientific">Xylocopilactobacillus apis</name>
    <dbReference type="NCBI Taxonomy" id="2932183"/>
    <lineage>
        <taxon>Bacteria</taxon>
        <taxon>Bacillati</taxon>
        <taxon>Bacillota</taxon>
        <taxon>Bacilli</taxon>
        <taxon>Lactobacillales</taxon>
        <taxon>Lactobacillaceae</taxon>
        <taxon>Xylocopilactobacillus</taxon>
    </lineage>
</organism>
<keyword evidence="1" id="KW-0472">Membrane</keyword>
<dbReference type="Proteomes" id="UP001321804">
    <property type="component" value="Chromosome"/>
</dbReference>
<dbReference type="AlphaFoldDB" id="A0AAU9DPZ4"/>
<evidence type="ECO:0008006" key="4">
    <source>
        <dbReference type="Google" id="ProtNLM"/>
    </source>
</evidence>
<sequence>MNKLIKQLGYLVLVIVSIITVKVGLSNKQEDKAADFPHNVAIENNGSVFRGGAFS</sequence>
<dbReference type="RefSeq" id="WP_317695988.1">
    <property type="nucleotide sequence ID" value="NZ_AP026801.1"/>
</dbReference>
<evidence type="ECO:0000313" key="3">
    <source>
        <dbReference type="Proteomes" id="UP001321804"/>
    </source>
</evidence>
<protein>
    <recommendedName>
        <fullName evidence="4">Phr family secreted Rap phosphatase inhibitor</fullName>
    </recommendedName>
</protein>